<gene>
    <name evidence="1" type="ORF">DSM110277_01648</name>
</gene>
<evidence type="ECO:0000313" key="1">
    <source>
        <dbReference type="EMBL" id="UOA23234.1"/>
    </source>
</evidence>
<evidence type="ECO:0000313" key="2">
    <source>
        <dbReference type="Proteomes" id="UP000830781"/>
    </source>
</evidence>
<reference evidence="2" key="1">
    <citation type="journal article" date="2022" name="Microorganisms">
        <title>Beyond the ABCs#Discovery of Three New Plasmid Types in Rhodobacterales (RepQ, RepY, RepW).</title>
        <authorList>
            <person name="Freese H.M."/>
            <person name="Ringel V."/>
            <person name="Overmann J."/>
            <person name="Petersen J."/>
        </authorList>
    </citation>
    <scope>NUCLEOTIDE SEQUENCE [LARGE SCALE GENOMIC DNA]</scope>
    <source>
        <strain evidence="2">DSM 110277</strain>
    </source>
</reference>
<dbReference type="EMBL" id="CP084959">
    <property type="protein sequence ID" value="UOA23234.1"/>
    <property type="molecule type" value="Genomic_DNA"/>
</dbReference>
<protein>
    <recommendedName>
        <fullName evidence="3">Competence protein CoiA-like family protein</fullName>
    </recommendedName>
</protein>
<name>A0AAX3ABG5_9RHOB</name>
<dbReference type="AlphaFoldDB" id="A0AAX3ABG5"/>
<accession>A0AAX3ABG5</accession>
<proteinExistence type="predicted"/>
<dbReference type="PROSITE" id="PS51257">
    <property type="entry name" value="PROKAR_LIPOPROTEIN"/>
    <property type="match status" value="1"/>
</dbReference>
<evidence type="ECO:0008006" key="3">
    <source>
        <dbReference type="Google" id="ProtNLM"/>
    </source>
</evidence>
<keyword evidence="2" id="KW-1185">Reference proteome</keyword>
<sequence length="220" mass="25544">MRYASLNSVRVEPSPGAHAFCSCCGADLIAKCGSQKLWHWAHKGKTHCDHWWENETIWHRIWKEQFPASWREAVQTSSSGEKHIADIKAEFGLVVEFQHSPISYRERRSRELFYQRMIWVIDGTRLKSDREPFFKHINVKTARHFEGVEVVEFNPYVPRITRRWMDAEKPVFVDFGDDDLWGISAQMGVWQKFTSKISKVEFVDTITSGGSPLAILDAIT</sequence>
<organism evidence="1 2">
    <name type="scientific">Sulfitobacter pontiacus</name>
    <dbReference type="NCBI Taxonomy" id="60137"/>
    <lineage>
        <taxon>Bacteria</taxon>
        <taxon>Pseudomonadati</taxon>
        <taxon>Pseudomonadota</taxon>
        <taxon>Alphaproteobacteria</taxon>
        <taxon>Rhodobacterales</taxon>
        <taxon>Roseobacteraceae</taxon>
        <taxon>Sulfitobacter</taxon>
    </lineage>
</organism>
<dbReference type="Proteomes" id="UP000830781">
    <property type="component" value="Chromosome"/>
</dbReference>
<dbReference type="RefSeq" id="WP_279289785.1">
    <property type="nucleotide sequence ID" value="NZ_CP084959.1"/>
</dbReference>